<keyword evidence="2" id="KW-1185">Reference proteome</keyword>
<organism evidence="1 2">
    <name type="scientific">Armillaria borealis</name>
    <dbReference type="NCBI Taxonomy" id="47425"/>
    <lineage>
        <taxon>Eukaryota</taxon>
        <taxon>Fungi</taxon>
        <taxon>Dikarya</taxon>
        <taxon>Basidiomycota</taxon>
        <taxon>Agaricomycotina</taxon>
        <taxon>Agaricomycetes</taxon>
        <taxon>Agaricomycetidae</taxon>
        <taxon>Agaricales</taxon>
        <taxon>Marasmiineae</taxon>
        <taxon>Physalacriaceae</taxon>
        <taxon>Armillaria</taxon>
    </lineage>
</organism>
<proteinExistence type="predicted"/>
<reference evidence="1" key="1">
    <citation type="submission" date="2023-06" db="EMBL/GenBank/DDBJ databases">
        <authorList>
            <consortium name="Lawrence Berkeley National Laboratory"/>
            <person name="Ahrendt S."/>
            <person name="Sahu N."/>
            <person name="Indic B."/>
            <person name="Wong-Bajracharya J."/>
            <person name="Merenyi Z."/>
            <person name="Ke H.-M."/>
            <person name="Monk M."/>
            <person name="Kocsube S."/>
            <person name="Drula E."/>
            <person name="Lipzen A."/>
            <person name="Balint B."/>
            <person name="Henrissat B."/>
            <person name="Andreopoulos B."/>
            <person name="Martin F.M."/>
            <person name="Harder C.B."/>
            <person name="Rigling D."/>
            <person name="Ford K.L."/>
            <person name="Foster G.D."/>
            <person name="Pangilinan J."/>
            <person name="Papanicolaou A."/>
            <person name="Barry K."/>
            <person name="LaButti K."/>
            <person name="Viragh M."/>
            <person name="Koriabine M."/>
            <person name="Yan M."/>
            <person name="Riley R."/>
            <person name="Champramary S."/>
            <person name="Plett K.L."/>
            <person name="Tsai I.J."/>
            <person name="Slot J."/>
            <person name="Sipos G."/>
            <person name="Plett J."/>
            <person name="Nagy L.G."/>
            <person name="Grigoriev I.V."/>
        </authorList>
    </citation>
    <scope>NUCLEOTIDE SEQUENCE</scope>
    <source>
        <strain evidence="1">FPL87.14</strain>
    </source>
</reference>
<evidence type="ECO:0000313" key="1">
    <source>
        <dbReference type="EMBL" id="KAK0431631.1"/>
    </source>
</evidence>
<comment type="caution">
    <text evidence="1">The sequence shown here is derived from an EMBL/GenBank/DDBJ whole genome shotgun (WGS) entry which is preliminary data.</text>
</comment>
<dbReference type="EMBL" id="JAUEPT010000110">
    <property type="protein sequence ID" value="KAK0431631.1"/>
    <property type="molecule type" value="Genomic_DNA"/>
</dbReference>
<evidence type="ECO:0008006" key="3">
    <source>
        <dbReference type="Google" id="ProtNLM"/>
    </source>
</evidence>
<name>A0AA39IW76_9AGAR</name>
<protein>
    <recommendedName>
        <fullName evidence="3">Fungal N-terminal domain-containing protein</fullName>
    </recommendedName>
</protein>
<evidence type="ECO:0000313" key="2">
    <source>
        <dbReference type="Proteomes" id="UP001175226"/>
    </source>
</evidence>
<dbReference type="AlphaFoldDB" id="A0AA39IW76"/>
<sequence length="234" mass="26298">MAEALGIASSIITLIDTSHTIVGYLKDVKDAPKERDKLSKELSTLEIYLGTVKQLTQMADEDDPWLATALRLSGPFAQLDVLLKGLKKKLNPASDSIGKMKQRLLWKFSKESVEDALKKIERIKSLVIVAVQHDHAALSRAMNEALAIVDTKVDSISDNTERIKHDVGRNVVKVDKVTHEISQLQSQMQKDQDDEMLMRVIAWLTGLNFKSVQAEKLSQRVGDTGRWFLESEQF</sequence>
<accession>A0AA39IW76</accession>
<gene>
    <name evidence="1" type="ORF">EV421DRAFT_1853077</name>
</gene>
<dbReference type="Proteomes" id="UP001175226">
    <property type="component" value="Unassembled WGS sequence"/>
</dbReference>